<keyword evidence="11 15" id="KW-1133">Transmembrane helix</keyword>
<dbReference type="GO" id="GO:0015097">
    <property type="term" value="F:mercury ion transmembrane transporter activity"/>
    <property type="evidence" value="ECO:0007669"/>
    <property type="project" value="InterPro"/>
</dbReference>
<feature type="domain" description="HMA" evidence="16">
    <location>
        <begin position="128"/>
        <end position="194"/>
    </location>
</feature>
<keyword evidence="10" id="KW-0476">Mercury</keyword>
<proteinExistence type="inferred from homology"/>
<evidence type="ECO:0000313" key="17">
    <source>
        <dbReference type="EMBL" id="GHA25106.1"/>
    </source>
</evidence>
<dbReference type="AlphaFoldDB" id="A0A918S579"/>
<keyword evidence="4" id="KW-0813">Transport</keyword>
<evidence type="ECO:0000256" key="4">
    <source>
        <dbReference type="ARBA" id="ARBA00022448"/>
    </source>
</evidence>
<accession>A0A918S579</accession>
<reference evidence="17" key="2">
    <citation type="submission" date="2020-09" db="EMBL/GenBank/DDBJ databases">
        <authorList>
            <person name="Sun Q."/>
            <person name="Kim S."/>
        </authorList>
    </citation>
    <scope>NUCLEOTIDE SEQUENCE</scope>
    <source>
        <strain evidence="17">KCTC 12719</strain>
    </source>
</reference>
<organism evidence="17 18">
    <name type="scientific">Salinimicrobium marinum</name>
    <dbReference type="NCBI Taxonomy" id="680283"/>
    <lineage>
        <taxon>Bacteria</taxon>
        <taxon>Pseudomonadati</taxon>
        <taxon>Bacteroidota</taxon>
        <taxon>Flavobacteriia</taxon>
        <taxon>Flavobacteriales</taxon>
        <taxon>Flavobacteriaceae</taxon>
        <taxon>Salinimicrobium</taxon>
    </lineage>
</organism>
<dbReference type="RefSeq" id="WP_189602856.1">
    <property type="nucleotide sequence ID" value="NZ_BMXB01000001.1"/>
</dbReference>
<dbReference type="Gene3D" id="1.10.287.910">
    <property type="entry name" value="bacterial mercury transporter, merf"/>
    <property type="match status" value="1"/>
</dbReference>
<evidence type="ECO:0000256" key="5">
    <source>
        <dbReference type="ARBA" id="ARBA00022466"/>
    </source>
</evidence>
<dbReference type="SUPFAM" id="SSF55008">
    <property type="entry name" value="HMA, heavy metal-associated domain"/>
    <property type="match status" value="1"/>
</dbReference>
<dbReference type="Pfam" id="PF00403">
    <property type="entry name" value="HMA"/>
    <property type="match status" value="1"/>
</dbReference>
<evidence type="ECO:0000256" key="14">
    <source>
        <dbReference type="ARBA" id="ARBA00045720"/>
    </source>
</evidence>
<keyword evidence="6" id="KW-1003">Cell membrane</keyword>
<comment type="caution">
    <text evidence="17">The sequence shown here is derived from an EMBL/GenBank/DDBJ whole genome shotgun (WGS) entry which is preliminary data.</text>
</comment>
<evidence type="ECO:0000256" key="9">
    <source>
        <dbReference type="ARBA" id="ARBA00022723"/>
    </source>
</evidence>
<dbReference type="GO" id="GO:0046872">
    <property type="term" value="F:metal ion binding"/>
    <property type="evidence" value="ECO:0007669"/>
    <property type="project" value="UniProtKB-KW"/>
</dbReference>
<dbReference type="GO" id="GO:0005886">
    <property type="term" value="C:plasma membrane"/>
    <property type="evidence" value="ECO:0007669"/>
    <property type="project" value="UniProtKB-SubCell"/>
</dbReference>
<keyword evidence="12 15" id="KW-0472">Membrane</keyword>
<name>A0A918S579_9FLAO</name>
<keyword evidence="18" id="KW-1185">Reference proteome</keyword>
<evidence type="ECO:0000256" key="8">
    <source>
        <dbReference type="ARBA" id="ARBA00022692"/>
    </source>
</evidence>
<dbReference type="InterPro" id="IPR036163">
    <property type="entry name" value="HMA_dom_sf"/>
</dbReference>
<feature type="transmembrane region" description="Helical" evidence="15">
    <location>
        <begin position="45"/>
        <end position="64"/>
    </location>
</feature>
<evidence type="ECO:0000256" key="1">
    <source>
        <dbReference type="ARBA" id="ARBA00004429"/>
    </source>
</evidence>
<dbReference type="PROSITE" id="PS50846">
    <property type="entry name" value="HMA_2"/>
    <property type="match status" value="1"/>
</dbReference>
<protein>
    <recommendedName>
        <fullName evidence="3">Mercuric transport protein MerT</fullName>
    </recommendedName>
    <alternativeName>
        <fullName evidence="13">Mercury ion transport protein</fullName>
    </alternativeName>
</protein>
<evidence type="ECO:0000256" key="13">
    <source>
        <dbReference type="ARBA" id="ARBA00030934"/>
    </source>
</evidence>
<keyword evidence="7" id="KW-0997">Cell inner membrane</keyword>
<evidence type="ECO:0000256" key="11">
    <source>
        <dbReference type="ARBA" id="ARBA00022989"/>
    </source>
</evidence>
<dbReference type="Pfam" id="PF02411">
    <property type="entry name" value="MerT"/>
    <property type="match status" value="1"/>
</dbReference>
<dbReference type="FunFam" id="3.30.70.100:FF:000001">
    <property type="entry name" value="ATPase copper transporting beta"/>
    <property type="match status" value="1"/>
</dbReference>
<evidence type="ECO:0000313" key="18">
    <source>
        <dbReference type="Proteomes" id="UP000610456"/>
    </source>
</evidence>
<comment type="subcellular location">
    <subcellularLocation>
        <location evidence="1">Cell inner membrane</location>
        <topology evidence="1">Multi-pass membrane protein</topology>
    </subcellularLocation>
</comment>
<feature type="transmembrane region" description="Helical" evidence="15">
    <location>
        <begin position="90"/>
        <end position="108"/>
    </location>
</feature>
<dbReference type="NCBIfam" id="NF033556">
    <property type="entry name" value="MerTP_fusion"/>
    <property type="match status" value="1"/>
</dbReference>
<keyword evidence="8 15" id="KW-0812">Transmembrane</keyword>
<sequence>MNAKNSLLGVGILTGISSSLCCITPLLTIVAGTGTMAGAFEWLEPFRWPLVVISLFALAVAWYLKIKPVKVEDCGCDTESRTSFFQSRTFLGGVTVFVALSLAFPYYAEAFYPSNEREVVFVQEKNIQTMEFLVSGMTCAGCEGHVKSEVNKLNGIVSCKVSYEDGNTVVEFDNTRTNVQEVKTAIARTGYKVTEIRKQ</sequence>
<dbReference type="InterPro" id="IPR001802">
    <property type="entry name" value="MerP/CopZ"/>
</dbReference>
<evidence type="ECO:0000259" key="16">
    <source>
        <dbReference type="PROSITE" id="PS50846"/>
    </source>
</evidence>
<dbReference type="InterPro" id="IPR017969">
    <property type="entry name" value="Heavy-metal-associated_CS"/>
</dbReference>
<evidence type="ECO:0000256" key="10">
    <source>
        <dbReference type="ARBA" id="ARBA00022914"/>
    </source>
</evidence>
<keyword evidence="9" id="KW-0479">Metal-binding</keyword>
<evidence type="ECO:0000256" key="3">
    <source>
        <dbReference type="ARBA" id="ARBA00017053"/>
    </source>
</evidence>
<comment type="function">
    <text evidence="14">Involved in mercury resistance. Probably transfers a mercuric ion from the periplasmic Hg(2+)-binding protein MerP to the cytoplasmic mercuric reductase MerA.</text>
</comment>
<dbReference type="InterPro" id="IPR006121">
    <property type="entry name" value="HMA_dom"/>
</dbReference>
<dbReference type="CDD" id="cd00371">
    <property type="entry name" value="HMA"/>
    <property type="match status" value="1"/>
</dbReference>
<dbReference type="PRINTS" id="PR00946">
    <property type="entry name" value="HGSCAVENGER"/>
</dbReference>
<evidence type="ECO:0000256" key="12">
    <source>
        <dbReference type="ARBA" id="ARBA00023136"/>
    </source>
</evidence>
<comment type="similarity">
    <text evidence="2">Belongs to the MerT family.</text>
</comment>
<evidence type="ECO:0000256" key="7">
    <source>
        <dbReference type="ARBA" id="ARBA00022519"/>
    </source>
</evidence>
<gene>
    <name evidence="17" type="ORF">GCM10007103_02930</name>
</gene>
<dbReference type="PROSITE" id="PS01047">
    <property type="entry name" value="HMA_1"/>
    <property type="match status" value="1"/>
</dbReference>
<dbReference type="Proteomes" id="UP000610456">
    <property type="component" value="Unassembled WGS sequence"/>
</dbReference>
<dbReference type="Gene3D" id="3.30.70.100">
    <property type="match status" value="1"/>
</dbReference>
<evidence type="ECO:0000256" key="15">
    <source>
        <dbReference type="SAM" id="Phobius"/>
    </source>
</evidence>
<evidence type="ECO:0000256" key="2">
    <source>
        <dbReference type="ARBA" id="ARBA00008224"/>
    </source>
</evidence>
<reference evidence="17" key="1">
    <citation type="journal article" date="2014" name="Int. J. Syst. Evol. Microbiol.">
        <title>Complete genome sequence of Corynebacterium casei LMG S-19264T (=DSM 44701T), isolated from a smear-ripened cheese.</title>
        <authorList>
            <consortium name="US DOE Joint Genome Institute (JGI-PGF)"/>
            <person name="Walter F."/>
            <person name="Albersmeier A."/>
            <person name="Kalinowski J."/>
            <person name="Ruckert C."/>
        </authorList>
    </citation>
    <scope>NUCLEOTIDE SEQUENCE</scope>
    <source>
        <strain evidence="17">KCTC 12719</strain>
    </source>
</reference>
<keyword evidence="5" id="KW-0475">Mercuric resistance</keyword>
<dbReference type="InterPro" id="IPR003457">
    <property type="entry name" value="Transprt_MerT"/>
</dbReference>
<evidence type="ECO:0000256" key="6">
    <source>
        <dbReference type="ARBA" id="ARBA00022475"/>
    </source>
</evidence>
<dbReference type="EMBL" id="BMXB01000001">
    <property type="protein sequence ID" value="GHA25106.1"/>
    <property type="molecule type" value="Genomic_DNA"/>
</dbReference>